<gene>
    <name evidence="6" type="ORF">PCOR1329_LOCUS68725</name>
</gene>
<accession>A0ABN9WQD8</accession>
<feature type="transmembrane region" description="Helical" evidence="5">
    <location>
        <begin position="63"/>
        <end position="84"/>
    </location>
</feature>
<comment type="subcellular location">
    <subcellularLocation>
        <location evidence="1">Membrane</location>
        <topology evidence="1">Multi-pass membrane protein</topology>
    </subcellularLocation>
</comment>
<evidence type="ECO:0000313" key="6">
    <source>
        <dbReference type="EMBL" id="CAK0887751.1"/>
    </source>
</evidence>
<name>A0ABN9WQD8_9DINO</name>
<keyword evidence="3 5" id="KW-1133">Transmembrane helix</keyword>
<feature type="transmembrane region" description="Helical" evidence="5">
    <location>
        <begin position="105"/>
        <end position="131"/>
    </location>
</feature>
<evidence type="ECO:0000256" key="5">
    <source>
        <dbReference type="SAM" id="Phobius"/>
    </source>
</evidence>
<keyword evidence="7" id="KW-1185">Reference proteome</keyword>
<reference evidence="6" key="1">
    <citation type="submission" date="2023-10" db="EMBL/GenBank/DDBJ databases">
        <authorList>
            <person name="Chen Y."/>
            <person name="Shah S."/>
            <person name="Dougan E. K."/>
            <person name="Thang M."/>
            <person name="Chan C."/>
        </authorList>
    </citation>
    <scope>NUCLEOTIDE SEQUENCE [LARGE SCALE GENOMIC DNA]</scope>
</reference>
<evidence type="ECO:0000256" key="3">
    <source>
        <dbReference type="ARBA" id="ARBA00022989"/>
    </source>
</evidence>
<proteinExistence type="predicted"/>
<dbReference type="Proteomes" id="UP001189429">
    <property type="component" value="Unassembled WGS sequence"/>
</dbReference>
<dbReference type="InterPro" id="IPR013714">
    <property type="entry name" value="Golgi_TVP15"/>
</dbReference>
<sequence length="248" mass="27701">MAFRGDVHGGSTGLQAGLGLIGGQAEAGIEKKLYVKVGFFTGAVFVVSAAMYSIIHYMRGIEWAPATFFGNVFLLVFGILMVVLDFPIPHPHQSLVDIRDNIYKFVLFMTRFTGRGIWYLFLATLVFSTLWDGGASWLLGLIFTGYLIILGIAALYKGGMMSYKLNKVREEILKSNRSAEHYLAPSQNCLSKVQFNAMVESVMHEHGFFSDDELDYVINSLSFTPENDGQVSMEEIEYWLSDGPMMIV</sequence>
<evidence type="ECO:0000256" key="2">
    <source>
        <dbReference type="ARBA" id="ARBA00022692"/>
    </source>
</evidence>
<feature type="transmembrane region" description="Helical" evidence="5">
    <location>
        <begin position="137"/>
        <end position="156"/>
    </location>
</feature>
<dbReference type="Pfam" id="PF08507">
    <property type="entry name" value="COPI_assoc"/>
    <property type="match status" value="1"/>
</dbReference>
<comment type="caution">
    <text evidence="6">The sequence shown here is derived from an EMBL/GenBank/DDBJ whole genome shotgun (WGS) entry which is preliminary data.</text>
</comment>
<protein>
    <recommendedName>
        <fullName evidence="8">Calmodulin</fullName>
    </recommendedName>
</protein>
<evidence type="ECO:0008006" key="8">
    <source>
        <dbReference type="Google" id="ProtNLM"/>
    </source>
</evidence>
<keyword evidence="4 5" id="KW-0472">Membrane</keyword>
<evidence type="ECO:0000313" key="7">
    <source>
        <dbReference type="Proteomes" id="UP001189429"/>
    </source>
</evidence>
<dbReference type="EMBL" id="CAUYUJ010018982">
    <property type="protein sequence ID" value="CAK0887751.1"/>
    <property type="molecule type" value="Genomic_DNA"/>
</dbReference>
<organism evidence="6 7">
    <name type="scientific">Prorocentrum cordatum</name>
    <dbReference type="NCBI Taxonomy" id="2364126"/>
    <lineage>
        <taxon>Eukaryota</taxon>
        <taxon>Sar</taxon>
        <taxon>Alveolata</taxon>
        <taxon>Dinophyceae</taxon>
        <taxon>Prorocentrales</taxon>
        <taxon>Prorocentraceae</taxon>
        <taxon>Prorocentrum</taxon>
    </lineage>
</organism>
<feature type="transmembrane region" description="Helical" evidence="5">
    <location>
        <begin position="37"/>
        <end position="57"/>
    </location>
</feature>
<keyword evidence="2 5" id="KW-0812">Transmembrane</keyword>
<evidence type="ECO:0000256" key="1">
    <source>
        <dbReference type="ARBA" id="ARBA00004141"/>
    </source>
</evidence>
<evidence type="ECO:0000256" key="4">
    <source>
        <dbReference type="ARBA" id="ARBA00023136"/>
    </source>
</evidence>